<dbReference type="InterPro" id="IPR050883">
    <property type="entry name" value="PNGase"/>
</dbReference>
<dbReference type="Gene3D" id="1.20.1050.60">
    <property type="entry name" value="alpha-1,2-mannosidase"/>
    <property type="match status" value="1"/>
</dbReference>
<dbReference type="Gene3D" id="1.20.1610.10">
    <property type="entry name" value="alpha-1,2-mannosidases domains"/>
    <property type="match status" value="1"/>
</dbReference>
<dbReference type="AlphaFoldDB" id="A0A9W8XWD9"/>
<dbReference type="Pfam" id="PF17678">
    <property type="entry name" value="Glyco_hydro_92N"/>
    <property type="match status" value="1"/>
</dbReference>
<dbReference type="PANTHER" id="PTHR12143">
    <property type="entry name" value="PEPTIDE N-GLYCANASE PNGASE -RELATED"/>
    <property type="match status" value="1"/>
</dbReference>
<dbReference type="GO" id="GO:0006516">
    <property type="term" value="P:glycoprotein catabolic process"/>
    <property type="evidence" value="ECO:0007669"/>
    <property type="project" value="TreeGrafter"/>
</dbReference>
<dbReference type="Pfam" id="PF07971">
    <property type="entry name" value="Glyco_hydro_92"/>
    <property type="match status" value="1"/>
</dbReference>
<name>A0A9W8XWD9_9PLEO</name>
<evidence type="ECO:0008006" key="5">
    <source>
        <dbReference type="Google" id="ProtNLM"/>
    </source>
</evidence>
<organism evidence="3 4">
    <name type="scientific">Didymosphaeria variabile</name>
    <dbReference type="NCBI Taxonomy" id="1932322"/>
    <lineage>
        <taxon>Eukaryota</taxon>
        <taxon>Fungi</taxon>
        <taxon>Dikarya</taxon>
        <taxon>Ascomycota</taxon>
        <taxon>Pezizomycotina</taxon>
        <taxon>Dothideomycetes</taxon>
        <taxon>Pleosporomycetidae</taxon>
        <taxon>Pleosporales</taxon>
        <taxon>Massarineae</taxon>
        <taxon>Didymosphaeriaceae</taxon>
        <taxon>Didymosphaeria</taxon>
    </lineage>
</organism>
<dbReference type="InterPro" id="IPR041371">
    <property type="entry name" value="GH92_N"/>
</dbReference>
<evidence type="ECO:0000313" key="3">
    <source>
        <dbReference type="EMBL" id="KAJ4358682.1"/>
    </source>
</evidence>
<dbReference type="GO" id="GO:0000224">
    <property type="term" value="F:peptide-N4-(N-acetyl-beta-glucosaminyl)asparagine amidase activity"/>
    <property type="evidence" value="ECO:0007669"/>
    <property type="project" value="TreeGrafter"/>
</dbReference>
<dbReference type="GO" id="GO:0005634">
    <property type="term" value="C:nucleus"/>
    <property type="evidence" value="ECO:0007669"/>
    <property type="project" value="TreeGrafter"/>
</dbReference>
<dbReference type="GO" id="GO:0030246">
    <property type="term" value="F:carbohydrate binding"/>
    <property type="evidence" value="ECO:0007669"/>
    <property type="project" value="InterPro"/>
</dbReference>
<keyword evidence="4" id="KW-1185">Reference proteome</keyword>
<dbReference type="FunFam" id="1.20.1610.10:FF:000002">
    <property type="entry name" value="Alpha-1,2-mannosidase family protein"/>
    <property type="match status" value="1"/>
</dbReference>
<dbReference type="NCBIfam" id="TIGR01180">
    <property type="entry name" value="aman2_put"/>
    <property type="match status" value="1"/>
</dbReference>
<gene>
    <name evidence="3" type="ORF">N0V89_003266</name>
</gene>
<dbReference type="InterPro" id="IPR005887">
    <property type="entry name" value="GH92_a_mannosidase_put"/>
</dbReference>
<evidence type="ECO:0000313" key="4">
    <source>
        <dbReference type="Proteomes" id="UP001140513"/>
    </source>
</evidence>
<reference evidence="3" key="1">
    <citation type="submission" date="2022-10" db="EMBL/GenBank/DDBJ databases">
        <title>Tapping the CABI collections for fungal endophytes: first genome assemblies for Collariella, Neodidymelliopsis, Ascochyta clinopodiicola, Didymella pomorum, Didymosphaeria variabile, Neocosmospora piperis and Neocucurbitaria cava.</title>
        <authorList>
            <person name="Hill R."/>
        </authorList>
    </citation>
    <scope>NUCLEOTIDE SEQUENCE</scope>
    <source>
        <strain evidence="3">IMI 356815</strain>
    </source>
</reference>
<feature type="domain" description="Glycosyl hydrolase family 92 N-terminal" evidence="2">
    <location>
        <begin position="7"/>
        <end position="195"/>
    </location>
</feature>
<dbReference type="Gene3D" id="3.30.2080.10">
    <property type="entry name" value="GH92 mannosidase domain"/>
    <property type="match status" value="1"/>
</dbReference>
<dbReference type="GO" id="GO:0005829">
    <property type="term" value="C:cytosol"/>
    <property type="evidence" value="ECO:0007669"/>
    <property type="project" value="TreeGrafter"/>
</dbReference>
<dbReference type="InterPro" id="IPR012939">
    <property type="entry name" value="Glyco_hydro_92"/>
</dbReference>
<dbReference type="RefSeq" id="XP_056075541.1">
    <property type="nucleotide sequence ID" value="XM_056212068.1"/>
</dbReference>
<dbReference type="InterPro" id="IPR008928">
    <property type="entry name" value="6-hairpin_glycosidase_sf"/>
</dbReference>
<dbReference type="Gene3D" id="2.70.98.10">
    <property type="match status" value="1"/>
</dbReference>
<evidence type="ECO:0000259" key="1">
    <source>
        <dbReference type="Pfam" id="PF07971"/>
    </source>
</evidence>
<dbReference type="InterPro" id="IPR014718">
    <property type="entry name" value="GH-type_carb-bd"/>
</dbReference>
<dbReference type="PANTHER" id="PTHR12143:SF25">
    <property type="entry name" value="FAMILY PROTEIN, PUTATIVE (AFU_ORTHOLOGUE AFUA_1G10790)-RELATED"/>
    <property type="match status" value="1"/>
</dbReference>
<feature type="domain" description="Glycosyl hydrolase family 92" evidence="1">
    <location>
        <begin position="201"/>
        <end position="710"/>
    </location>
</feature>
<dbReference type="GO" id="GO:0005975">
    <property type="term" value="P:carbohydrate metabolic process"/>
    <property type="evidence" value="ECO:0007669"/>
    <property type="project" value="InterPro"/>
</dbReference>
<evidence type="ECO:0000259" key="2">
    <source>
        <dbReference type="Pfam" id="PF17678"/>
    </source>
</evidence>
<comment type="caution">
    <text evidence="3">The sequence shown here is derived from an EMBL/GenBank/DDBJ whole genome shotgun (WGS) entry which is preliminary data.</text>
</comment>
<dbReference type="OrthoDB" id="449263at2759"/>
<dbReference type="GeneID" id="80906796"/>
<dbReference type="SUPFAM" id="SSF48208">
    <property type="entry name" value="Six-hairpin glycosidases"/>
    <property type="match status" value="1"/>
</dbReference>
<proteinExistence type="predicted"/>
<dbReference type="Proteomes" id="UP001140513">
    <property type="component" value="Unassembled WGS sequence"/>
</dbReference>
<dbReference type="FunFam" id="3.30.2080.10:FF:000001">
    <property type="entry name" value="Alpha-1,2-mannosidase subfamily"/>
    <property type="match status" value="1"/>
</dbReference>
<protein>
    <recommendedName>
        <fullName evidence="5">Glycoside hydrolase family 92 protein</fullName>
    </recommendedName>
</protein>
<sequence length="770" mass="84637">MSSGCAGGSPSLGNFAFFPYASCAGGDVNGCVFPKKARKIPYKPDSVKATPGYFGIQLQSGVAAEMTTAHHTSLFRFQFPSTSDNSPLLLLDLTDLSDSRQDNATIEVDETTGRMSGSSRFNPSFGTGTYVAYFCADFKGASIRDNGIFVNSRAGATVKDLKINRSINGYPLPGGGFIRFSENPADGILARIAVSYISSEQACSNAEAEIPDFDFEATHTAAESAWREKLSPITVSSEGVDSSFVTNFYSGIYRTMVSLQSSRDDVVDTDPIQVNPQNYTGENPLWQSDEPYFDSFYCLWDSFRSQLPFLTINDPNALTQMIRSLIDTYKNEGWLPDCRMSLCKGYTQGGSNADVVLTDGFIKGLTNGIDWDLGYQAVVKDAEVEPFFWSVEGRGGLDSWKSLGYVPTEDFDYKGFGTMTRSVSRTLEYAYNDFCIAQMASKLGKTDDVEKYTESSGNWENLFDRNQTSFFNNGTDTGFVGFFQGRYQNGTWHDQDPLWCSTIDNYSGKSCSLQNTGQETFESSLWEYGFYVPGDQAALIQLYGGPDGFVKRLDYLHDQNITYIGNEASISTLIFPSFLTVFQYHYAGRPALSAKRSHFYIPRYFSPQNDGLPGNDDSGAMGSFVAMSMMGLFPNPGQNVYLITPPYFPSISIKSPLTGNTATIRNVNFDPTYEAIYIQSATLDGEPYTKNWIDHSFFTEGKELVLTLGKNESSWGTKIEDLPPSLSEYAGGNGTANGTVTKTLGRREVTMGMLKERAGLGSVVMAGVGV</sequence>
<dbReference type="FunFam" id="1.20.1050.60:FF:000002">
    <property type="entry name" value="Glycosyl hydrolase family 92"/>
    <property type="match status" value="1"/>
</dbReference>
<accession>A0A9W8XWD9</accession>
<dbReference type="EMBL" id="JAPEUX010000002">
    <property type="protein sequence ID" value="KAJ4358682.1"/>
    <property type="molecule type" value="Genomic_DNA"/>
</dbReference>